<comment type="caution">
    <text evidence="1">The sequence shown here is derived from an EMBL/GenBank/DDBJ whole genome shotgun (WGS) entry which is preliminary data.</text>
</comment>
<name>A0A8S1B334_ARCPL</name>
<dbReference type="AlphaFoldDB" id="A0A8S1B334"/>
<keyword evidence="2" id="KW-1185">Reference proteome</keyword>
<protein>
    <submittedName>
        <fullName evidence="1">Uncharacterized protein</fullName>
    </submittedName>
</protein>
<sequence length="219" mass="25143">MEKVGRPTALTKEEEIIVKEHVKALADSGILVGQDDVSLVIQRYLNSTNRKVKVFTNNRPGWEWSQLFLGRHQDLKLAFGHNISRGRAQVDEAKIKQFFDNLEVELQDVSPENIYNFDETGFHDDPKKKKMIFKRKCRNPEVIHGCTAQNRNNGVSNALLHLAMARNVVITQKYLEKGHTKMEVDSVHSVIERKLKNRNIFTLTIRHNNKGGQKSTKSL</sequence>
<evidence type="ECO:0000313" key="2">
    <source>
        <dbReference type="Proteomes" id="UP000494106"/>
    </source>
</evidence>
<accession>A0A8S1B334</accession>
<dbReference type="OrthoDB" id="10072016at2759"/>
<dbReference type="Proteomes" id="UP000494106">
    <property type="component" value="Unassembled WGS sequence"/>
</dbReference>
<gene>
    <name evidence="1" type="ORF">APLA_LOCUS13656</name>
</gene>
<reference evidence="1 2" key="1">
    <citation type="submission" date="2020-04" db="EMBL/GenBank/DDBJ databases">
        <authorList>
            <person name="Wallbank WR R."/>
            <person name="Pardo Diaz C."/>
            <person name="Kozak K."/>
            <person name="Martin S."/>
            <person name="Jiggins C."/>
            <person name="Moest M."/>
            <person name="Warren A I."/>
            <person name="Byers J.R.P. K."/>
            <person name="Montejo-Kovacevich G."/>
            <person name="Yen C E."/>
        </authorList>
    </citation>
    <scope>NUCLEOTIDE SEQUENCE [LARGE SCALE GENOMIC DNA]</scope>
</reference>
<evidence type="ECO:0000313" key="1">
    <source>
        <dbReference type="EMBL" id="CAB3252726.1"/>
    </source>
</evidence>
<organism evidence="1 2">
    <name type="scientific">Arctia plantaginis</name>
    <name type="common">Wood tiger moth</name>
    <name type="synonym">Phalaena plantaginis</name>
    <dbReference type="NCBI Taxonomy" id="874455"/>
    <lineage>
        <taxon>Eukaryota</taxon>
        <taxon>Metazoa</taxon>
        <taxon>Ecdysozoa</taxon>
        <taxon>Arthropoda</taxon>
        <taxon>Hexapoda</taxon>
        <taxon>Insecta</taxon>
        <taxon>Pterygota</taxon>
        <taxon>Neoptera</taxon>
        <taxon>Endopterygota</taxon>
        <taxon>Lepidoptera</taxon>
        <taxon>Glossata</taxon>
        <taxon>Ditrysia</taxon>
        <taxon>Noctuoidea</taxon>
        <taxon>Erebidae</taxon>
        <taxon>Arctiinae</taxon>
        <taxon>Arctia</taxon>
    </lineage>
</organism>
<dbReference type="EMBL" id="CADEBC010000558">
    <property type="protein sequence ID" value="CAB3252726.1"/>
    <property type="molecule type" value="Genomic_DNA"/>
</dbReference>
<proteinExistence type="predicted"/>